<dbReference type="InterPro" id="IPR002403">
    <property type="entry name" value="Cyt_P450_E_grp-IV"/>
</dbReference>
<evidence type="ECO:0000313" key="7">
    <source>
        <dbReference type="EMBL" id="PGH17654.1"/>
    </source>
</evidence>
<dbReference type="EMBL" id="PDNB01000009">
    <property type="protein sequence ID" value="PGH17654.1"/>
    <property type="molecule type" value="Genomic_DNA"/>
</dbReference>
<evidence type="ECO:0000313" key="8">
    <source>
        <dbReference type="Proteomes" id="UP000223968"/>
    </source>
</evidence>
<sequence>MYQMFYVGHSAAERCQKVDLSSFETVQNLKSSLGRLFSFADSDSICFHSNEGGGLFSLEAIKSSASPVELRVSQDASIRPPPGPRPLPFVGNHYEIYPDALGNYDRLFARYGPMIKTVNMGTTIYHTNDPDISRHVLREGDFFTKTTSDSSHPLFYMNEQTALFTCDSASPAFPLSHKFVPPALSPRAMAHHAPLVQSAARSIFPVLDELSERELAFNVYQYMFKMGGQVIWRVVVGQDLEHFKALNTPPTLAIRLFGEYLKLMKKTSLRPKWYGQLPFGEPARLRRVRNDLFDTVEKALDECVTSGGEPLPLQDPAASLRASCVADFLSRARDEKGEGLPREILLGNVVVLLGAGFVTSASLLSWSIYSLVKYPGNQERLLQELIDHGADGKRAWTHDELHAMKFLDCFVKETQRMHSPSFQTARNAKRDVVLPGGYLIPAGSVVIPCFPSMHKSPAHWDNPGIFSPDRWMEEGMAGRAMKKGIYTPFAAGRRGCVGFNLALMEVKMVLAELVYHYRFEDASTEAVVYDPEFLVIRPLNFYASPIKRTEWPKASESKE</sequence>
<feature type="binding site" description="axial binding residue" evidence="6">
    <location>
        <position position="496"/>
    </location>
    <ligand>
        <name>heme</name>
        <dbReference type="ChEBI" id="CHEBI:30413"/>
    </ligand>
    <ligandPart>
        <name>Fe</name>
        <dbReference type="ChEBI" id="CHEBI:18248"/>
    </ligandPart>
</feature>
<dbReference type="Proteomes" id="UP000223968">
    <property type="component" value="Unassembled WGS sequence"/>
</dbReference>
<evidence type="ECO:0000256" key="2">
    <source>
        <dbReference type="ARBA" id="ARBA00010617"/>
    </source>
</evidence>
<comment type="similarity">
    <text evidence="2">Belongs to the cytochrome P450 family.</text>
</comment>
<evidence type="ECO:0000256" key="5">
    <source>
        <dbReference type="ARBA" id="ARBA00023004"/>
    </source>
</evidence>
<evidence type="ECO:0000256" key="6">
    <source>
        <dbReference type="PIRSR" id="PIRSR602403-1"/>
    </source>
</evidence>
<dbReference type="CDD" id="cd00302">
    <property type="entry name" value="cytochrome_P450"/>
    <property type="match status" value="1"/>
</dbReference>
<evidence type="ECO:0000256" key="1">
    <source>
        <dbReference type="ARBA" id="ARBA00001971"/>
    </source>
</evidence>
<accession>A0A2B7Y0R0</accession>
<dbReference type="SUPFAM" id="SSF48264">
    <property type="entry name" value="Cytochrome P450"/>
    <property type="match status" value="1"/>
</dbReference>
<dbReference type="Pfam" id="PF00067">
    <property type="entry name" value="p450"/>
    <property type="match status" value="1"/>
</dbReference>
<keyword evidence="5 6" id="KW-0408">Iron</keyword>
<dbReference type="Gene3D" id="1.10.630.10">
    <property type="entry name" value="Cytochrome P450"/>
    <property type="match status" value="1"/>
</dbReference>
<dbReference type="PANTHER" id="PTHR24305">
    <property type="entry name" value="CYTOCHROME P450"/>
    <property type="match status" value="1"/>
</dbReference>
<dbReference type="PRINTS" id="PR00465">
    <property type="entry name" value="EP450IV"/>
</dbReference>
<keyword evidence="4" id="KW-0560">Oxidoreductase</keyword>
<dbReference type="GO" id="GO:0004497">
    <property type="term" value="F:monooxygenase activity"/>
    <property type="evidence" value="ECO:0007669"/>
    <property type="project" value="InterPro"/>
</dbReference>
<dbReference type="GO" id="GO:0016705">
    <property type="term" value="F:oxidoreductase activity, acting on paired donors, with incorporation or reduction of molecular oxygen"/>
    <property type="evidence" value="ECO:0007669"/>
    <property type="project" value="InterPro"/>
</dbReference>
<evidence type="ECO:0008006" key="9">
    <source>
        <dbReference type="Google" id="ProtNLM"/>
    </source>
</evidence>
<comment type="caution">
    <text evidence="7">The sequence shown here is derived from an EMBL/GenBank/DDBJ whole genome shotgun (WGS) entry which is preliminary data.</text>
</comment>
<reference evidence="7 8" key="1">
    <citation type="submission" date="2017-10" db="EMBL/GenBank/DDBJ databases">
        <title>Comparative genomics in systemic dimorphic fungi from Ajellomycetaceae.</title>
        <authorList>
            <person name="Munoz J.F."/>
            <person name="Mcewen J.G."/>
            <person name="Clay O.K."/>
            <person name="Cuomo C.A."/>
        </authorList>
    </citation>
    <scope>NUCLEOTIDE SEQUENCE [LARGE SCALE GENOMIC DNA]</scope>
    <source>
        <strain evidence="7 8">UAMH5409</strain>
    </source>
</reference>
<organism evidence="7 8">
    <name type="scientific">Helicocarpus griseus UAMH5409</name>
    <dbReference type="NCBI Taxonomy" id="1447875"/>
    <lineage>
        <taxon>Eukaryota</taxon>
        <taxon>Fungi</taxon>
        <taxon>Dikarya</taxon>
        <taxon>Ascomycota</taxon>
        <taxon>Pezizomycotina</taxon>
        <taxon>Eurotiomycetes</taxon>
        <taxon>Eurotiomycetidae</taxon>
        <taxon>Onygenales</taxon>
        <taxon>Ajellomycetaceae</taxon>
        <taxon>Helicocarpus</taxon>
    </lineage>
</organism>
<name>A0A2B7Y0R0_9EURO</name>
<evidence type="ECO:0000256" key="4">
    <source>
        <dbReference type="ARBA" id="ARBA00023002"/>
    </source>
</evidence>
<proteinExistence type="inferred from homology"/>
<dbReference type="GO" id="GO:0005506">
    <property type="term" value="F:iron ion binding"/>
    <property type="evidence" value="ECO:0007669"/>
    <property type="project" value="InterPro"/>
</dbReference>
<dbReference type="PRINTS" id="PR00385">
    <property type="entry name" value="P450"/>
</dbReference>
<dbReference type="InterPro" id="IPR036396">
    <property type="entry name" value="Cyt_P450_sf"/>
</dbReference>
<keyword evidence="8" id="KW-1185">Reference proteome</keyword>
<keyword evidence="6" id="KW-0349">Heme</keyword>
<comment type="cofactor">
    <cofactor evidence="1 6">
        <name>heme</name>
        <dbReference type="ChEBI" id="CHEBI:30413"/>
    </cofactor>
</comment>
<keyword evidence="3 6" id="KW-0479">Metal-binding</keyword>
<dbReference type="AlphaFoldDB" id="A0A2B7Y0R0"/>
<dbReference type="FunFam" id="1.10.630.10:FF:000090">
    <property type="entry name" value="Cytochrome P450 monooxygenase"/>
    <property type="match status" value="1"/>
</dbReference>
<dbReference type="InterPro" id="IPR050121">
    <property type="entry name" value="Cytochrome_P450_monoxygenase"/>
</dbReference>
<dbReference type="OrthoDB" id="1470350at2759"/>
<dbReference type="GO" id="GO:0020037">
    <property type="term" value="F:heme binding"/>
    <property type="evidence" value="ECO:0007669"/>
    <property type="project" value="InterPro"/>
</dbReference>
<evidence type="ECO:0000256" key="3">
    <source>
        <dbReference type="ARBA" id="ARBA00022723"/>
    </source>
</evidence>
<dbReference type="InterPro" id="IPR001128">
    <property type="entry name" value="Cyt_P450"/>
</dbReference>
<gene>
    <name evidence="7" type="ORF">AJ79_01016</name>
</gene>
<dbReference type="PANTHER" id="PTHR24305:SF87">
    <property type="entry name" value="CYTOCHROME P450 MONOOXYGENASE ALND-RELATED"/>
    <property type="match status" value="1"/>
</dbReference>
<dbReference type="STRING" id="1447875.A0A2B7Y0R0"/>
<protein>
    <recommendedName>
        <fullName evidence="9">Cytochrome P450 monooxygenase</fullName>
    </recommendedName>
</protein>